<reference evidence="4" key="1">
    <citation type="submission" date="2019-02" db="EMBL/GenBank/DDBJ databases">
        <title>FDA dAtabase for Regulatory Grade micrObial Sequences (FDA-ARGOS): Supporting development and validation of Infectious Disease Dx tests.</title>
        <authorList>
            <person name="Duncan R."/>
            <person name="Fisher C."/>
            <person name="Tallon L."/>
            <person name="Sadzewicz L."/>
            <person name="Sengamalay N."/>
            <person name="Ott S."/>
            <person name="Godinez A."/>
            <person name="Nagaraj S."/>
            <person name="Vavikolanu K."/>
            <person name="Vyas G."/>
            <person name="Nadendla S."/>
            <person name="Aluvathingal J."/>
            <person name="Sichtig H."/>
        </authorList>
    </citation>
    <scope>NUCLEOTIDE SEQUENCE [LARGE SCALE GENOMIC DNA]</scope>
    <source>
        <strain evidence="4">FDAARGOS_360</strain>
    </source>
</reference>
<feature type="compositionally biased region" description="Low complexity" evidence="2">
    <location>
        <begin position="150"/>
        <end position="160"/>
    </location>
</feature>
<dbReference type="VEuPathDB" id="TriTrypDB:LdCL_340007700"/>
<comment type="caution">
    <text evidence="3">The sequence shown here is derived from an EMBL/GenBank/DDBJ whole genome shotgun (WGS) entry which is preliminary data.</text>
</comment>
<keyword evidence="1" id="KW-0175">Coiled coil</keyword>
<feature type="compositionally biased region" description="Low complexity" evidence="2">
    <location>
        <begin position="134"/>
        <end position="143"/>
    </location>
</feature>
<accession>A0A504XNY2</accession>
<dbReference type="Proteomes" id="UP000318821">
    <property type="component" value="Unassembled WGS sequence"/>
</dbReference>
<dbReference type="VEuPathDB" id="TriTrypDB:LdCL_340007800"/>
<feature type="region of interest" description="Disordered" evidence="2">
    <location>
        <begin position="134"/>
        <end position="166"/>
    </location>
</feature>
<feature type="region of interest" description="Disordered" evidence="2">
    <location>
        <begin position="825"/>
        <end position="855"/>
    </location>
</feature>
<name>A0A504XNY2_LEIDO</name>
<evidence type="ECO:0000256" key="1">
    <source>
        <dbReference type="SAM" id="Coils"/>
    </source>
</evidence>
<organism evidence="3 4">
    <name type="scientific">Leishmania donovani</name>
    <dbReference type="NCBI Taxonomy" id="5661"/>
    <lineage>
        <taxon>Eukaryota</taxon>
        <taxon>Discoba</taxon>
        <taxon>Euglenozoa</taxon>
        <taxon>Kinetoplastea</taxon>
        <taxon>Metakinetoplastina</taxon>
        <taxon>Trypanosomatida</taxon>
        <taxon>Trypanosomatidae</taxon>
        <taxon>Leishmaniinae</taxon>
        <taxon>Leishmania</taxon>
    </lineage>
</organism>
<dbReference type="VEuPathDB" id="TriTrypDB:LdBPK_340260.1"/>
<dbReference type="EMBL" id="RHLD01000026">
    <property type="protein sequence ID" value="TPP50511.1"/>
    <property type="molecule type" value="Genomic_DNA"/>
</dbReference>
<evidence type="ECO:0000256" key="2">
    <source>
        <dbReference type="SAM" id="MobiDB-lite"/>
    </source>
</evidence>
<dbReference type="VEuPathDB" id="TriTrypDB:LDHU3_34.0400"/>
<dbReference type="PANTHER" id="PTHR19327:SF0">
    <property type="entry name" value="GOLGIN SUBFAMILY A MEMBER 4"/>
    <property type="match status" value="1"/>
</dbReference>
<dbReference type="VEuPathDB" id="TriTrypDB:LdBPK_340270.1"/>
<feature type="compositionally biased region" description="Basic and acidic residues" evidence="2">
    <location>
        <begin position="825"/>
        <end position="843"/>
    </location>
</feature>
<gene>
    <name evidence="3" type="ORF">CGC20_2425</name>
</gene>
<feature type="region of interest" description="Disordered" evidence="2">
    <location>
        <begin position="1628"/>
        <end position="1667"/>
    </location>
</feature>
<feature type="region of interest" description="Disordered" evidence="2">
    <location>
        <begin position="1496"/>
        <end position="1517"/>
    </location>
</feature>
<proteinExistence type="predicted"/>
<protein>
    <submittedName>
        <fullName evidence="3">Regulatory subunit of type II PKA R-subunit family protein</fullName>
    </submittedName>
</protein>
<feature type="coiled-coil region" evidence="1">
    <location>
        <begin position="395"/>
        <end position="422"/>
    </location>
</feature>
<evidence type="ECO:0000313" key="3">
    <source>
        <dbReference type="EMBL" id="TPP50511.1"/>
    </source>
</evidence>
<feature type="coiled-coil region" evidence="1">
    <location>
        <begin position="1081"/>
        <end position="1289"/>
    </location>
</feature>
<feature type="coiled-coil region" evidence="1">
    <location>
        <begin position="169"/>
        <end position="339"/>
    </location>
</feature>
<dbReference type="PANTHER" id="PTHR19327">
    <property type="entry name" value="GOLGIN"/>
    <property type="match status" value="1"/>
</dbReference>
<feature type="region of interest" description="Disordered" evidence="2">
    <location>
        <begin position="1711"/>
        <end position="1738"/>
    </location>
</feature>
<feature type="coiled-coil region" evidence="1">
    <location>
        <begin position="456"/>
        <end position="539"/>
    </location>
</feature>
<dbReference type="VEuPathDB" id="TriTrypDB:LDHU3_34.0410"/>
<dbReference type="Gene3D" id="1.20.890.10">
    <property type="entry name" value="cAMP-dependent protein kinase regulatory subunit, dimerization-anchoring domain"/>
    <property type="match status" value="1"/>
</dbReference>
<feature type="region of interest" description="Disordered" evidence="2">
    <location>
        <begin position="1"/>
        <end position="27"/>
    </location>
</feature>
<feature type="coiled-coil region" evidence="1">
    <location>
        <begin position="1520"/>
        <end position="1547"/>
    </location>
</feature>
<evidence type="ECO:0000313" key="4">
    <source>
        <dbReference type="Proteomes" id="UP000318821"/>
    </source>
</evidence>
<sequence length="1866" mass="207231">MAAATGAAHPSDAVRGNQRGLQRPAIVDRPILEDRARAAMDRPSRDDSTVIAGTPASSTRALSGNLLDQLQHDYPAVYEALHAYEKAVRHLKCKYKAKEAELLRCISVGEELLGQMDVLKRRCEALTHERDEAMAASASATASPREHAHTAGGAASSSTSWAEERHRLLRSHETECERYRIEVQKALQDTEAAQAQKRELELALERTTTQLSEAEKQLRTAHNAIADCEAHYAAQQEREMERHRAALEKQLAEVRQQADVDRETVLAEAMVELERLQRALVRTQKELAEQQQASSGAQALQAGLTSTAAIELASLQKQISTLAETNRDLRQRLQRREAEIQLGCAASSTGARRDDSQRSLALASDSNRGAVLYDSTLANSLVDARREPRDDAADASGLAAAQERLREENARLRQRLQEVARRGQDDVDKEHAARLSLQQQLQTMEAQSHVLRSEVVGRLQRELQQAKDQLEVLQAQGATAQRAAAELEVQTAALREEKTTLADALRAEKVTTEKLRRELKAAQERQDALAQELKGASAAAQEREQVVVQLQREKGQLFNALQTFQAQAADIEVALKTVTAEQSESTAAHEGTVSRLRDRCVLLEHEAEELKTERAALRRRLGDAEEAIDVLKDAQRVSQELVREAQRGTKTAEDRANFAADQLTLQQQSSAVRLAQAQQHLERVRTQQRDLSRRMEVCQQELSRKEEALRKSAEAQEALVAEVQRLREEQANRDESVRERWRQQYAQSNREREKLIAIKEAHVADLQRQQKELQMSLAESEDRVTQLHEQRQQLQEALSDSLATAASHKGRIRALEEELARTAAEHRAAQRELQRVAGERERSSSTTPGLRPSGECDASAVVRLAQLQGQLTECEAALCAAEQSRQRIQSAVLGCLMPVDASGEVTADADNMWDTLLDLLREGDQELCSRSTSAAPVQLRQMKAEEGNPVSDDKQASNAVSVPIDASRCAAAAVMRAIHDLVLHLHDADRRRWSCVRNKVLAACVVADATSDEAAPVGAAPPATEDPAGALSEKLCADLASALRAWALALRSAQEHLTDYVAQVAKVAHLLSKEAAQQVQLTQLTVAARTAEEQRDALQAALEEMTAKYSEAAKRADAQESRVEALRHDVAVRDTRVREMEHRLDVRQAEVQAERAEWVSKWQEAQRHREAEKKEAEVERAHLRAQVAAAEEAGHQSTQRAAQESADALQQLRAQLQTLRETSSATEVQLRQQITQLSSEKVDAARAVSRLKSVVAQLEERLSSTEATLRSREAELETAMASMQELKRVQLQRRADVAAGEAFEQRTLTEQVASLQAQLLSIQRDHDMQETLHATERAEMAALRKVNASLEARLAEMAFFSSRDDCPHTSCKTPVRPRIRGGLTAGSTGLMPSEYHSGLADVSPRLSSQQRCSVRAGLSSAPRHAQGRRHLDPHHFTNLTDDAKRAEGRLGRAHVASSEQQKRADAYYATKQATVAQPPGAECNLYLKSYYYTPLSKQDTPSPPPRPTTGFRADAQSTSFQLAEARLRKIKREHPQYEEEVMRALQQQHGDYSIVSTEQKISRRIAVEEYADGTNARMAQIEASTKCRGTPDLGSPAPVIKRSVPYALSEECPPRADTQLPCTSHVRLYPGRGRSSSPPETSVKPRARHLHDGPAPYDTTAVSGQAYPSPPAVGERCNIYAKPTLVHVDERRHRNCVEDADSLAMKRARARSGARASQERPDFIFGPGPAPQPRPPSLRYRTEARWKAQERNAEERRTGRALYPQSYHSSCFNVQNMADTTATTLMAEPTLEEAAAAVFSKEELAALKTNLRSEQIAQAKYLRDHPEIHEAVQEALARVLQAQPEDPVAFLTQYFMSEEFLHQRPQ</sequence>
<feature type="coiled-coil region" evidence="1">
    <location>
        <begin position="593"/>
        <end position="644"/>
    </location>
</feature>